<feature type="transmembrane region" description="Helical" evidence="1">
    <location>
        <begin position="108"/>
        <end position="125"/>
    </location>
</feature>
<organism evidence="2 3">
    <name type="scientific">Limnoraphis robusta CCNP1315</name>
    <dbReference type="NCBI Taxonomy" id="3110306"/>
    <lineage>
        <taxon>Bacteria</taxon>
        <taxon>Bacillati</taxon>
        <taxon>Cyanobacteriota</taxon>
        <taxon>Cyanophyceae</taxon>
        <taxon>Oscillatoriophycideae</taxon>
        <taxon>Oscillatoriales</taxon>
        <taxon>Sirenicapillariaceae</taxon>
        <taxon>Limnoraphis</taxon>
    </lineage>
</organism>
<dbReference type="RefSeq" id="WP_323273183.1">
    <property type="nucleotide sequence ID" value="NZ_JAYGHT010000209.1"/>
</dbReference>
<keyword evidence="1" id="KW-1133">Transmembrane helix</keyword>
<dbReference type="InterPro" id="IPR044691">
    <property type="entry name" value="DCC1_Trx"/>
</dbReference>
<feature type="transmembrane region" description="Helical" evidence="1">
    <location>
        <begin position="261"/>
        <end position="286"/>
    </location>
</feature>
<feature type="transmembrane region" description="Helical" evidence="1">
    <location>
        <begin position="137"/>
        <end position="159"/>
    </location>
</feature>
<feature type="transmembrane region" description="Helical" evidence="1">
    <location>
        <begin position="21"/>
        <end position="43"/>
    </location>
</feature>
<evidence type="ECO:0000313" key="2">
    <source>
        <dbReference type="EMBL" id="MEA5523275.1"/>
    </source>
</evidence>
<dbReference type="EMBL" id="JAYGHT010000209">
    <property type="protein sequence ID" value="MEA5523275.1"/>
    <property type="molecule type" value="Genomic_DNA"/>
</dbReference>
<accession>A0ABU5U8D8</accession>
<protein>
    <submittedName>
        <fullName evidence="2">DCC1-like thiol-disulfide oxidoreductase family protein</fullName>
    </submittedName>
</protein>
<feature type="transmembrane region" description="Helical" evidence="1">
    <location>
        <begin position="292"/>
        <end position="309"/>
    </location>
</feature>
<keyword evidence="1" id="KW-0812">Transmembrane</keyword>
<dbReference type="PANTHER" id="PTHR34290:SF2">
    <property type="entry name" value="OS04G0668800 PROTEIN"/>
    <property type="match status" value="1"/>
</dbReference>
<name>A0ABU5U8D8_9CYAN</name>
<evidence type="ECO:0000256" key="1">
    <source>
        <dbReference type="SAM" id="Phobius"/>
    </source>
</evidence>
<keyword evidence="1" id="KW-0472">Membrane</keyword>
<dbReference type="Proteomes" id="UP001301728">
    <property type="component" value="Unassembled WGS sequence"/>
</dbReference>
<feature type="transmembrane region" description="Helical" evidence="1">
    <location>
        <begin position="84"/>
        <end position="101"/>
    </location>
</feature>
<proteinExistence type="predicted"/>
<keyword evidence="3" id="KW-1185">Reference proteome</keyword>
<dbReference type="Pfam" id="PF04134">
    <property type="entry name" value="DCC1-like"/>
    <property type="match status" value="1"/>
</dbReference>
<dbReference type="InterPro" id="IPR007263">
    <property type="entry name" value="DCC1-like"/>
</dbReference>
<sequence>MEIQKRQHSILEIWNNYWFRPAPLFNLAICRIIFVTFQLIYILKPDYFNNILNRASWPDAVYTPLPFVQLLTLPFGWSEPPPDIFIFAIYWITVGTGLFALLGFKTNLSLIPFSLGCLWMQKYLYSFGKYHHPEALMMMALFVLALSPSGRVLSIDDIVKRIQFNLKKRKFETFNIVEENSSFARWPLLFVQWMFALVYLSAGLAKLTNDGLDWFNGYTLQYYLLTDGLRWGSDLGVWLAHNHTMAVLSSLMAVGFEATFFLVLIFPQLVWIYIPLGASLHIGIYLAQRAPFFQFIALYAVFIPWASIVQKFTTRPWSSASNQKPEILYDGLCPLCIRSMTVLCYFDWFNRLIYSDLEQRWPRIAETHPQISLQACLEEMHLILPNGAVRKGFFAFREILRYIPILWPLQLVLYLPGSSNFGPKIYKFVASRRKRFNQCSFETCSIDSQK</sequence>
<reference evidence="2 3" key="1">
    <citation type="submission" date="2023-12" db="EMBL/GenBank/DDBJ databases">
        <title>Baltic Sea Cyanobacteria.</title>
        <authorList>
            <person name="Delbaje E."/>
            <person name="Fewer D.P."/>
            <person name="Shishido T.K."/>
        </authorList>
    </citation>
    <scope>NUCLEOTIDE SEQUENCE [LARGE SCALE GENOMIC DNA]</scope>
    <source>
        <strain evidence="2 3">CCNP 1315</strain>
    </source>
</reference>
<evidence type="ECO:0000313" key="3">
    <source>
        <dbReference type="Proteomes" id="UP001301728"/>
    </source>
</evidence>
<gene>
    <name evidence="2" type="ORF">VB854_30515</name>
</gene>
<dbReference type="PANTHER" id="PTHR34290">
    <property type="entry name" value="SI:CH73-390P7.2"/>
    <property type="match status" value="1"/>
</dbReference>
<comment type="caution">
    <text evidence="2">The sequence shown here is derived from an EMBL/GenBank/DDBJ whole genome shotgun (WGS) entry which is preliminary data.</text>
</comment>